<proteinExistence type="predicted"/>
<evidence type="ECO:0008006" key="3">
    <source>
        <dbReference type="Google" id="ProtNLM"/>
    </source>
</evidence>
<evidence type="ECO:0000313" key="1">
    <source>
        <dbReference type="EMBL" id="SMO99024.1"/>
    </source>
</evidence>
<reference evidence="1 2" key="1">
    <citation type="submission" date="2017-05" db="EMBL/GenBank/DDBJ databases">
        <authorList>
            <person name="Varghese N."/>
            <person name="Submissions S."/>
        </authorList>
    </citation>
    <scope>NUCLEOTIDE SEQUENCE [LARGE SCALE GENOMIC DNA]</scope>
    <source>
        <strain evidence="1 2">DSM 19036</strain>
    </source>
</reference>
<gene>
    <name evidence="1" type="ORF">SAMN06265348_11934</name>
</gene>
<dbReference type="EMBL" id="FXTN01000019">
    <property type="protein sequence ID" value="SMO99024.1"/>
    <property type="molecule type" value="Genomic_DNA"/>
</dbReference>
<accession>A0A521FSG5</accession>
<sequence>MAATIARSQVAKILNWITWLKNWAVTRDQVRAAIKAVGNDRQDVEAYLKENK</sequence>
<protein>
    <recommendedName>
        <fullName evidence="3">DUF3606 domain-containing protein</fullName>
    </recommendedName>
</protein>
<name>A0A521FSG5_9SPHI</name>
<dbReference type="AlphaFoldDB" id="A0A521FSG5"/>
<organism evidence="1 2">
    <name type="scientific">Pedobacter westerhofensis</name>
    <dbReference type="NCBI Taxonomy" id="425512"/>
    <lineage>
        <taxon>Bacteria</taxon>
        <taxon>Pseudomonadati</taxon>
        <taxon>Bacteroidota</taxon>
        <taxon>Sphingobacteriia</taxon>
        <taxon>Sphingobacteriales</taxon>
        <taxon>Sphingobacteriaceae</taxon>
        <taxon>Pedobacter</taxon>
    </lineage>
</organism>
<dbReference type="Pfam" id="PF12244">
    <property type="entry name" value="DUF3606"/>
    <property type="match status" value="1"/>
</dbReference>
<dbReference type="Proteomes" id="UP000320300">
    <property type="component" value="Unassembled WGS sequence"/>
</dbReference>
<evidence type="ECO:0000313" key="2">
    <source>
        <dbReference type="Proteomes" id="UP000320300"/>
    </source>
</evidence>
<dbReference type="InterPro" id="IPR022037">
    <property type="entry name" value="DUF3606"/>
</dbReference>
<dbReference type="RefSeq" id="WP_221931416.1">
    <property type="nucleotide sequence ID" value="NZ_CBCSJO010000017.1"/>
</dbReference>
<keyword evidence="2" id="KW-1185">Reference proteome</keyword>